<dbReference type="Pfam" id="PF00587">
    <property type="entry name" value="tRNA-synt_2b"/>
    <property type="match status" value="1"/>
</dbReference>
<dbReference type="Gene3D" id="3.40.50.800">
    <property type="entry name" value="Anticodon-binding domain"/>
    <property type="match status" value="1"/>
</dbReference>
<feature type="binding site" evidence="13">
    <location>
        <position position="465"/>
    </location>
    <ligand>
        <name>Zn(2+)</name>
        <dbReference type="ChEBI" id="CHEBI:29105"/>
        <note>catalytic</note>
    </ligand>
</feature>
<dbReference type="SUPFAM" id="SSF52954">
    <property type="entry name" value="Class II aaRS ABD-related"/>
    <property type="match status" value="1"/>
</dbReference>
<dbReference type="NCBIfam" id="TIGR00418">
    <property type="entry name" value="thrS"/>
    <property type="match status" value="1"/>
</dbReference>
<dbReference type="PRINTS" id="PR01047">
    <property type="entry name" value="TRNASYNTHTHR"/>
</dbReference>
<dbReference type="SMART" id="SM00863">
    <property type="entry name" value="tRNA_SAD"/>
    <property type="match status" value="1"/>
</dbReference>
<evidence type="ECO:0000256" key="8">
    <source>
        <dbReference type="ARBA" id="ARBA00022840"/>
    </source>
</evidence>
<dbReference type="GO" id="GO:0046872">
    <property type="term" value="F:metal ion binding"/>
    <property type="evidence" value="ECO:0007669"/>
    <property type="project" value="UniProtKB-KW"/>
</dbReference>
<evidence type="ECO:0000256" key="5">
    <source>
        <dbReference type="ARBA" id="ARBA00022723"/>
    </source>
</evidence>
<dbReference type="InterPro" id="IPR047246">
    <property type="entry name" value="ThrRS_anticodon"/>
</dbReference>
<keyword evidence="6 13" id="KW-0547">Nucleotide-binding</keyword>
<dbReference type="InterPro" id="IPR045864">
    <property type="entry name" value="aa-tRNA-synth_II/BPL/LPL"/>
</dbReference>
<dbReference type="Gene3D" id="3.30.980.10">
    <property type="entry name" value="Threonyl-trna Synthetase, Chain A, domain 2"/>
    <property type="match status" value="1"/>
</dbReference>
<evidence type="ECO:0000256" key="3">
    <source>
        <dbReference type="ARBA" id="ARBA00022555"/>
    </source>
</evidence>
<dbReference type="InterPro" id="IPR002314">
    <property type="entry name" value="aa-tRNA-synt_IIb"/>
</dbReference>
<keyword evidence="3 13" id="KW-0820">tRNA-binding</keyword>
<dbReference type="EC" id="6.1.1.3" evidence="13"/>
<dbReference type="InterPro" id="IPR033728">
    <property type="entry name" value="ThrRS_core"/>
</dbReference>
<dbReference type="FunFam" id="3.30.980.10:FF:000005">
    <property type="entry name" value="Threonyl-tRNA synthetase, mitochondrial"/>
    <property type="match status" value="1"/>
</dbReference>
<dbReference type="HAMAP" id="MF_00184">
    <property type="entry name" value="Thr_tRNA_synth"/>
    <property type="match status" value="1"/>
</dbReference>
<keyword evidence="8 13" id="KW-0067">ATP-binding</keyword>
<dbReference type="Pfam" id="PF07973">
    <property type="entry name" value="tRNA_SAD"/>
    <property type="match status" value="1"/>
</dbReference>
<comment type="caution">
    <text evidence="13">Lacks conserved residue(s) required for the propagation of feature annotation.</text>
</comment>
<dbReference type="Proteomes" id="UP000177579">
    <property type="component" value="Unassembled WGS sequence"/>
</dbReference>
<keyword evidence="9 13" id="KW-0694">RNA-binding</keyword>
<dbReference type="GO" id="GO:0005737">
    <property type="term" value="C:cytoplasm"/>
    <property type="evidence" value="ECO:0007669"/>
    <property type="project" value="UniProtKB-SubCell"/>
</dbReference>
<organism evidence="15 16">
    <name type="scientific">Candidatus Falkowbacteria bacterium RIFOXYD2_FULL_34_120</name>
    <dbReference type="NCBI Taxonomy" id="1798007"/>
    <lineage>
        <taxon>Bacteria</taxon>
        <taxon>Candidatus Falkowiibacteriota</taxon>
    </lineage>
</organism>
<dbReference type="GO" id="GO:0004829">
    <property type="term" value="F:threonine-tRNA ligase activity"/>
    <property type="evidence" value="ECO:0007669"/>
    <property type="project" value="UniProtKB-UniRule"/>
</dbReference>
<evidence type="ECO:0000256" key="1">
    <source>
        <dbReference type="ARBA" id="ARBA00008226"/>
    </source>
</evidence>
<dbReference type="Gene3D" id="3.30.54.20">
    <property type="match status" value="1"/>
</dbReference>
<comment type="similarity">
    <text evidence="1 13">Belongs to the class-II aminoacyl-tRNA synthetase family.</text>
</comment>
<evidence type="ECO:0000256" key="6">
    <source>
        <dbReference type="ARBA" id="ARBA00022741"/>
    </source>
</evidence>
<dbReference type="AlphaFoldDB" id="A0A1F5TSG4"/>
<sequence length="590" mass="68163">MLTKEEKLNEELEIMRHSCAHVLAAAVQELWPDVKFAIGPAIENGFYYDFDFGDVKIGEDDLKKIEKKMKHIIKQNLEFEKRELGIEKAIEFEKERKANYKIDILEDLKKDGKKNVSYYWSGNFGDLCIGKHLGSTGKIKLDVFKLTKIAGAYWRGDEKNKMLTRIYGVAFETKEKLEYYLTVQTEAEKRDHRKLGRELDLFYIDERVGKGLPLFAPKGAIIRQILERWVEDEERKRGYQKTYTSSLGSKQLYEISGHWAHYKDDMFITEADESPYALRPMTCPHQFCIFQAKPRSYKELPIRYSETSTLFRNELSGELSGLIRVRQFTISEGHLICRADQVEEEILGVLNLIEYILKTLGLNNYTYRFSKWDRENKKGKYVNNPEAWNKTQESMKKILDKAGVEYTEADGEAAFYGPKLDVQYKNVNGKEDTIITVQVDFAMSGRFGLKYTDSNGKEAEPVVIHRTSLGCYERTLAYLIEHYAGAFPVWLSPVQVKLVAVSAKHVEYCTKQAQELMGAGIRVEVDFSDETVGNKIRKAVAEKVPYMLVIGDREMESEKLNVRDRGAEDIREIGKDEFIKEILEKINSKL</sequence>
<evidence type="ECO:0000256" key="10">
    <source>
        <dbReference type="ARBA" id="ARBA00022917"/>
    </source>
</evidence>
<dbReference type="PROSITE" id="PS50862">
    <property type="entry name" value="AA_TRNA_LIGASE_II"/>
    <property type="match status" value="1"/>
</dbReference>
<dbReference type="PANTHER" id="PTHR11451:SF56">
    <property type="entry name" value="THREONINE--TRNA LIGASE 1"/>
    <property type="match status" value="1"/>
</dbReference>
<dbReference type="InterPro" id="IPR002320">
    <property type="entry name" value="Thr-tRNA-ligase_IIa"/>
</dbReference>
<comment type="subcellular location">
    <subcellularLocation>
        <location evidence="13">Cytoplasm</location>
    </subcellularLocation>
</comment>
<keyword evidence="7 13" id="KW-0862">Zinc</keyword>
<evidence type="ECO:0000256" key="12">
    <source>
        <dbReference type="ARBA" id="ARBA00049515"/>
    </source>
</evidence>
<protein>
    <recommendedName>
        <fullName evidence="13">Threonine--tRNA ligase</fullName>
        <ecNumber evidence="13">6.1.1.3</ecNumber>
    </recommendedName>
    <alternativeName>
        <fullName evidence="13">Threonyl-tRNA synthetase</fullName>
        <shortName evidence="13">ThrRS</shortName>
    </alternativeName>
</protein>
<dbReference type="Gene3D" id="3.30.930.10">
    <property type="entry name" value="Bira Bifunctional Protein, Domain 2"/>
    <property type="match status" value="1"/>
</dbReference>
<keyword evidence="10 13" id="KW-0648">Protein biosynthesis</keyword>
<evidence type="ECO:0000259" key="14">
    <source>
        <dbReference type="PROSITE" id="PS50862"/>
    </source>
</evidence>
<accession>A0A1F5TSG4</accession>
<dbReference type="SUPFAM" id="SSF55186">
    <property type="entry name" value="ThrRS/AlaRS common domain"/>
    <property type="match status" value="1"/>
</dbReference>
<dbReference type="InterPro" id="IPR006195">
    <property type="entry name" value="aa-tRNA-synth_II"/>
</dbReference>
<proteinExistence type="inferred from homology"/>
<dbReference type="GO" id="GO:0000049">
    <property type="term" value="F:tRNA binding"/>
    <property type="evidence" value="ECO:0007669"/>
    <property type="project" value="UniProtKB-KW"/>
</dbReference>
<keyword evidence="4 13" id="KW-0436">Ligase</keyword>
<dbReference type="GO" id="GO:0006435">
    <property type="term" value="P:threonyl-tRNA aminoacylation"/>
    <property type="evidence" value="ECO:0007669"/>
    <property type="project" value="UniProtKB-UniRule"/>
</dbReference>
<feature type="binding site" evidence="13">
    <location>
        <position position="283"/>
    </location>
    <ligand>
        <name>Zn(2+)</name>
        <dbReference type="ChEBI" id="CHEBI:29105"/>
        <note>catalytic</note>
    </ligand>
</feature>
<dbReference type="CDD" id="cd00771">
    <property type="entry name" value="ThrRS_core"/>
    <property type="match status" value="1"/>
</dbReference>
<comment type="catalytic activity">
    <reaction evidence="12 13">
        <text>tRNA(Thr) + L-threonine + ATP = L-threonyl-tRNA(Thr) + AMP + diphosphate + H(+)</text>
        <dbReference type="Rhea" id="RHEA:24624"/>
        <dbReference type="Rhea" id="RHEA-COMP:9670"/>
        <dbReference type="Rhea" id="RHEA-COMP:9704"/>
        <dbReference type="ChEBI" id="CHEBI:15378"/>
        <dbReference type="ChEBI" id="CHEBI:30616"/>
        <dbReference type="ChEBI" id="CHEBI:33019"/>
        <dbReference type="ChEBI" id="CHEBI:57926"/>
        <dbReference type="ChEBI" id="CHEBI:78442"/>
        <dbReference type="ChEBI" id="CHEBI:78534"/>
        <dbReference type="ChEBI" id="CHEBI:456215"/>
        <dbReference type="EC" id="6.1.1.3"/>
    </reaction>
</comment>
<dbReference type="EMBL" id="MFGO01000001">
    <property type="protein sequence ID" value="OGF41916.1"/>
    <property type="molecule type" value="Genomic_DNA"/>
</dbReference>
<reference evidence="15 16" key="1">
    <citation type="journal article" date="2016" name="Nat. Commun.">
        <title>Thousands of microbial genomes shed light on interconnected biogeochemical processes in an aquifer system.</title>
        <authorList>
            <person name="Anantharaman K."/>
            <person name="Brown C.T."/>
            <person name="Hug L.A."/>
            <person name="Sharon I."/>
            <person name="Castelle C.J."/>
            <person name="Probst A.J."/>
            <person name="Thomas B.C."/>
            <person name="Singh A."/>
            <person name="Wilkins M.J."/>
            <person name="Karaoz U."/>
            <person name="Brodie E.L."/>
            <person name="Williams K.H."/>
            <person name="Hubbard S.S."/>
            <person name="Banfield J.F."/>
        </authorList>
    </citation>
    <scope>NUCLEOTIDE SEQUENCE [LARGE SCALE GENOMIC DNA]</scope>
</reference>
<dbReference type="InterPro" id="IPR018163">
    <property type="entry name" value="Thr/Ala-tRNA-synth_IIc_edit"/>
</dbReference>
<dbReference type="PANTHER" id="PTHR11451">
    <property type="entry name" value="THREONINE-TRNA LIGASE"/>
    <property type="match status" value="1"/>
</dbReference>
<dbReference type="FunFam" id="3.30.930.10:FF:000002">
    <property type="entry name" value="Threonine--tRNA ligase"/>
    <property type="match status" value="1"/>
</dbReference>
<evidence type="ECO:0000313" key="16">
    <source>
        <dbReference type="Proteomes" id="UP000177579"/>
    </source>
</evidence>
<dbReference type="GO" id="GO:0005524">
    <property type="term" value="F:ATP binding"/>
    <property type="evidence" value="ECO:0007669"/>
    <property type="project" value="UniProtKB-UniRule"/>
</dbReference>
<dbReference type="InterPro" id="IPR036621">
    <property type="entry name" value="Anticodon-bd_dom_sf"/>
</dbReference>
<evidence type="ECO:0000313" key="15">
    <source>
        <dbReference type="EMBL" id="OGF41916.1"/>
    </source>
</evidence>
<dbReference type="CDD" id="cd00860">
    <property type="entry name" value="ThrRS_anticodon"/>
    <property type="match status" value="1"/>
</dbReference>
<evidence type="ECO:0000256" key="9">
    <source>
        <dbReference type="ARBA" id="ARBA00022884"/>
    </source>
</evidence>
<dbReference type="InterPro" id="IPR004154">
    <property type="entry name" value="Anticodon-bd"/>
</dbReference>
<evidence type="ECO:0000256" key="7">
    <source>
        <dbReference type="ARBA" id="ARBA00022833"/>
    </source>
</evidence>
<comment type="cofactor">
    <cofactor evidence="13">
        <name>Zn(2+)</name>
        <dbReference type="ChEBI" id="CHEBI:29105"/>
    </cofactor>
    <text evidence="13">Binds 1 zinc ion per subunit.</text>
</comment>
<evidence type="ECO:0000256" key="4">
    <source>
        <dbReference type="ARBA" id="ARBA00022598"/>
    </source>
</evidence>
<keyword evidence="11 13" id="KW-0030">Aminoacyl-tRNA synthetase</keyword>
<gene>
    <name evidence="13" type="primary">thrS</name>
    <name evidence="15" type="ORF">A2531_04770</name>
</gene>
<dbReference type="InterPro" id="IPR012947">
    <property type="entry name" value="tRNA_SAD"/>
</dbReference>
<feature type="domain" description="Aminoacyl-transfer RNA synthetases class-II family profile" evidence="14">
    <location>
        <begin position="191"/>
        <end position="488"/>
    </location>
</feature>
<evidence type="ECO:0000256" key="11">
    <source>
        <dbReference type="ARBA" id="ARBA00023146"/>
    </source>
</evidence>
<dbReference type="FunFam" id="3.40.50.800:FF:000001">
    <property type="entry name" value="Threonine--tRNA ligase"/>
    <property type="match status" value="1"/>
</dbReference>
<evidence type="ECO:0000256" key="2">
    <source>
        <dbReference type="ARBA" id="ARBA00022490"/>
    </source>
</evidence>
<dbReference type="Pfam" id="PF03129">
    <property type="entry name" value="HGTP_anticodon"/>
    <property type="match status" value="1"/>
</dbReference>
<comment type="subunit">
    <text evidence="13">Homodimer.</text>
</comment>
<keyword evidence="5 13" id="KW-0479">Metal-binding</keyword>
<comment type="caution">
    <text evidence="15">The sequence shown here is derived from an EMBL/GenBank/DDBJ whole genome shotgun (WGS) entry which is preliminary data.</text>
</comment>
<evidence type="ECO:0000256" key="13">
    <source>
        <dbReference type="HAMAP-Rule" id="MF_00184"/>
    </source>
</evidence>
<feature type="binding site" evidence="13">
    <location>
        <position position="334"/>
    </location>
    <ligand>
        <name>Zn(2+)</name>
        <dbReference type="ChEBI" id="CHEBI:29105"/>
        <note>catalytic</note>
    </ligand>
</feature>
<keyword evidence="2 13" id="KW-0963">Cytoplasm</keyword>
<dbReference type="SUPFAM" id="SSF55681">
    <property type="entry name" value="Class II aaRS and biotin synthetases"/>
    <property type="match status" value="1"/>
</dbReference>
<name>A0A1F5TSG4_9BACT</name>